<reference evidence="2" key="1">
    <citation type="submission" date="2021-02" db="EMBL/GenBank/DDBJ databases">
        <authorList>
            <person name="Nowell W R."/>
        </authorList>
    </citation>
    <scope>NUCLEOTIDE SEQUENCE</scope>
</reference>
<evidence type="ECO:0000313" key="2">
    <source>
        <dbReference type="EMBL" id="CAF0863590.1"/>
    </source>
</evidence>
<dbReference type="Gene3D" id="3.40.50.300">
    <property type="entry name" value="P-loop containing nucleotide triphosphate hydrolases"/>
    <property type="match status" value="1"/>
</dbReference>
<dbReference type="AlphaFoldDB" id="A0A813WMM3"/>
<dbReference type="SUPFAM" id="SSF52540">
    <property type="entry name" value="P-loop containing nucleoside triphosphate hydrolases"/>
    <property type="match status" value="1"/>
</dbReference>
<protein>
    <recommendedName>
        <fullName evidence="1">G domain-containing protein</fullName>
    </recommendedName>
</protein>
<evidence type="ECO:0000259" key="1">
    <source>
        <dbReference type="Pfam" id="PF01926"/>
    </source>
</evidence>
<evidence type="ECO:0000313" key="5">
    <source>
        <dbReference type="Proteomes" id="UP000663877"/>
    </source>
</evidence>
<dbReference type="GO" id="GO:0005525">
    <property type="term" value="F:GTP binding"/>
    <property type="evidence" value="ECO:0007669"/>
    <property type="project" value="InterPro"/>
</dbReference>
<sequence>MSHNVRESNILLCGSSRVGKSTLINAICQENLSNSNQSLNSDTKTIEQYSFESSFNNSIHKTIFWDTPGIESWNEDDIHNYMDSLIEKIHPICMIYCASPGSFALLNHLVWIINECHKKNIFCALVCTNMWSGRNRQIVIDEFCRILNNVHPQIKSIKEDGIIYYDNVALVTMVNSIEYIDEDFNVNKSQSGIDELIYGIGKCLQRDFMFAWLRTVSHNKSFWKNMSSKLNILFQIPYEKFNNLYQHTESFLDYLFGFDDYQCITNTNTNDTDESIFLDAEMIEKPEDSNKSKLKFIVKSIELSVQLSDVLVKLGAAGVNVAKSETTNEQEIIVTAKFDDDERLMAVYDLCQIINHGQVNCTIVD</sequence>
<name>A0A813WMM3_9BILA</name>
<dbReference type="Proteomes" id="UP000663877">
    <property type="component" value="Unassembled WGS sequence"/>
</dbReference>
<feature type="domain" description="G" evidence="1">
    <location>
        <begin position="10"/>
        <end position="80"/>
    </location>
</feature>
<keyword evidence="4" id="KW-1185">Reference proteome</keyword>
<evidence type="ECO:0000313" key="4">
    <source>
        <dbReference type="Proteomes" id="UP000663832"/>
    </source>
</evidence>
<evidence type="ECO:0000313" key="3">
    <source>
        <dbReference type="EMBL" id="CAF1565347.1"/>
    </source>
</evidence>
<organism evidence="2 5">
    <name type="scientific">Adineta steineri</name>
    <dbReference type="NCBI Taxonomy" id="433720"/>
    <lineage>
        <taxon>Eukaryota</taxon>
        <taxon>Metazoa</taxon>
        <taxon>Spiralia</taxon>
        <taxon>Gnathifera</taxon>
        <taxon>Rotifera</taxon>
        <taxon>Eurotatoria</taxon>
        <taxon>Bdelloidea</taxon>
        <taxon>Adinetida</taxon>
        <taxon>Adinetidae</taxon>
        <taxon>Adineta</taxon>
    </lineage>
</organism>
<dbReference type="CDD" id="cd00882">
    <property type="entry name" value="Ras_like_GTPase"/>
    <property type="match status" value="1"/>
</dbReference>
<dbReference type="InterPro" id="IPR006073">
    <property type="entry name" value="GTP-bd"/>
</dbReference>
<proteinExistence type="predicted"/>
<dbReference type="InterPro" id="IPR027417">
    <property type="entry name" value="P-loop_NTPase"/>
</dbReference>
<dbReference type="EMBL" id="CAJNOI010000026">
    <property type="protein sequence ID" value="CAF0863590.1"/>
    <property type="molecule type" value="Genomic_DNA"/>
</dbReference>
<dbReference type="OrthoDB" id="10005812at2759"/>
<accession>A0A813WMM3</accession>
<dbReference type="Proteomes" id="UP000663832">
    <property type="component" value="Unassembled WGS sequence"/>
</dbReference>
<dbReference type="Pfam" id="PF01926">
    <property type="entry name" value="MMR_HSR1"/>
    <property type="match status" value="1"/>
</dbReference>
<comment type="caution">
    <text evidence="2">The sequence shown here is derived from an EMBL/GenBank/DDBJ whole genome shotgun (WGS) entry which is preliminary data.</text>
</comment>
<dbReference type="EMBL" id="CAJNOM010000806">
    <property type="protein sequence ID" value="CAF1565347.1"/>
    <property type="molecule type" value="Genomic_DNA"/>
</dbReference>
<gene>
    <name evidence="2" type="ORF">BJG266_LOCUS8515</name>
    <name evidence="3" type="ORF">QVE165_LOCUS48293</name>
</gene>